<gene>
    <name evidence="9" type="ORF">I7I51_03108</name>
</gene>
<feature type="binding site" evidence="7">
    <location>
        <position position="110"/>
    </location>
    <ligand>
        <name>Mg(2+)</name>
        <dbReference type="ChEBI" id="CHEBI:18420"/>
        <label>1</label>
        <note>catalytic</note>
    </ligand>
</feature>
<comment type="cofactor">
    <cofactor evidence="2 7 8">
        <name>Mg(2+)</name>
        <dbReference type="ChEBI" id="CHEBI:18420"/>
    </cofactor>
</comment>
<dbReference type="SUPFAM" id="SSF56655">
    <property type="entry name" value="Carbohydrate phosphatase"/>
    <property type="match status" value="1"/>
</dbReference>
<dbReference type="OrthoDB" id="10254945at2759"/>
<dbReference type="EMBL" id="CP069116">
    <property type="protein sequence ID" value="QSS66896.1"/>
    <property type="molecule type" value="Genomic_DNA"/>
</dbReference>
<dbReference type="Gene3D" id="3.40.190.80">
    <property type="match status" value="1"/>
</dbReference>
<dbReference type="Proteomes" id="UP000663671">
    <property type="component" value="Chromosome 6"/>
</dbReference>
<feature type="binding site" evidence="7">
    <location>
        <position position="270"/>
    </location>
    <ligand>
        <name>Mg(2+)</name>
        <dbReference type="ChEBI" id="CHEBI:18420"/>
        <label>1</label>
        <note>catalytic</note>
    </ligand>
</feature>
<protein>
    <recommendedName>
        <fullName evidence="8">Inositol-1-monophosphatase</fullName>
        <ecNumber evidence="8">3.1.3.25</ecNumber>
    </recommendedName>
</protein>
<accession>A0A8A1MK85</accession>
<dbReference type="GO" id="GO:0046872">
    <property type="term" value="F:metal ion binding"/>
    <property type="evidence" value="ECO:0007669"/>
    <property type="project" value="UniProtKB-KW"/>
</dbReference>
<dbReference type="FunFam" id="3.40.190.80:FF:000012">
    <property type="entry name" value="Inositol-1-monophosphatase"/>
    <property type="match status" value="1"/>
</dbReference>
<evidence type="ECO:0000256" key="5">
    <source>
        <dbReference type="ARBA" id="ARBA00022801"/>
    </source>
</evidence>
<evidence type="ECO:0000256" key="6">
    <source>
        <dbReference type="ARBA" id="ARBA00022842"/>
    </source>
</evidence>
<dbReference type="PANTHER" id="PTHR20854:SF4">
    <property type="entry name" value="INOSITOL-1-MONOPHOSPHATASE-RELATED"/>
    <property type="match status" value="1"/>
</dbReference>
<dbReference type="CDD" id="cd01639">
    <property type="entry name" value="IMPase"/>
    <property type="match status" value="1"/>
</dbReference>
<evidence type="ECO:0000256" key="1">
    <source>
        <dbReference type="ARBA" id="ARBA00001033"/>
    </source>
</evidence>
<feature type="binding site" evidence="7">
    <location>
        <position position="130"/>
    </location>
    <ligand>
        <name>Mg(2+)</name>
        <dbReference type="ChEBI" id="CHEBI:18420"/>
        <label>1</label>
        <note>catalytic</note>
    </ligand>
</feature>
<dbReference type="InterPro" id="IPR000760">
    <property type="entry name" value="Inositol_monophosphatase-like"/>
</dbReference>
<dbReference type="GO" id="GO:0008934">
    <property type="term" value="F:inositol monophosphate 1-phosphatase activity"/>
    <property type="evidence" value="ECO:0007669"/>
    <property type="project" value="InterPro"/>
</dbReference>
<dbReference type="Pfam" id="PF00459">
    <property type="entry name" value="Inositol_P"/>
    <property type="match status" value="1"/>
</dbReference>
<feature type="binding site" evidence="7">
    <location>
        <position position="131"/>
    </location>
    <ligand>
        <name>Mg(2+)</name>
        <dbReference type="ChEBI" id="CHEBI:18420"/>
        <label>1</label>
        <note>catalytic</note>
    </ligand>
</feature>
<dbReference type="PANTHER" id="PTHR20854">
    <property type="entry name" value="INOSITOL MONOPHOSPHATASE"/>
    <property type="match status" value="1"/>
</dbReference>
<feature type="binding site" evidence="7">
    <location>
        <position position="128"/>
    </location>
    <ligand>
        <name>Mg(2+)</name>
        <dbReference type="ChEBI" id="CHEBI:18420"/>
        <label>1</label>
        <note>catalytic</note>
    </ligand>
</feature>
<sequence length="333" mass="36248">MAISAAHAPAPDLQEIHDFLIDLATRAGAVITGAKPLVNGVDSKKNSRAAPQTSNARHLLCNAPVPVQYIAYLLMMHICSDLVTEYDRAVEAMVSKELRSRYPTYEFMGEETYHLSSVLTDAPTFIVDPIDGTVNFVHGFPNFCISLGLTVNRQPVVGVVFNPSTAALYSAIRGKGAFFNRTTQLPLNGAATEPLRGLRNALIAVEWGSDRVGRNWETKLRTFERLGKTEEEGGAMVHSMRCTGSAALNMCAVATGALDLYWEGGCWAWDVCAGWVIVTEAGGLVVDGNPGGWEGQVDGRKYLVVRPSPNGEGQKEIIEEFWSHIQGSFDYSH</sequence>
<keyword evidence="5 8" id="KW-0378">Hydrolase</keyword>
<dbReference type="EC" id="3.1.3.25" evidence="8"/>
<comment type="similarity">
    <text evidence="3 8">Belongs to the inositol monophosphatase superfamily.</text>
</comment>
<keyword evidence="4 7" id="KW-0479">Metal-binding</keyword>
<evidence type="ECO:0000256" key="2">
    <source>
        <dbReference type="ARBA" id="ARBA00001946"/>
    </source>
</evidence>
<evidence type="ECO:0000313" key="10">
    <source>
        <dbReference type="Proteomes" id="UP000663671"/>
    </source>
</evidence>
<dbReference type="Gene3D" id="3.30.540.10">
    <property type="entry name" value="Fructose-1,6-Bisphosphatase, subunit A, domain 1"/>
    <property type="match status" value="1"/>
</dbReference>
<comment type="pathway">
    <text evidence="8">Polyol metabolism; myo-inositol biosynthesis; myo-inositol from D-glucose 6-phosphate: step 2/2.</text>
</comment>
<dbReference type="GO" id="GO:0006021">
    <property type="term" value="P:inositol biosynthetic process"/>
    <property type="evidence" value="ECO:0007669"/>
    <property type="project" value="UniProtKB-UniPathway"/>
</dbReference>
<dbReference type="UniPathway" id="UPA00823">
    <property type="reaction ID" value="UER00788"/>
</dbReference>
<dbReference type="PROSITE" id="PS00630">
    <property type="entry name" value="IMP_2"/>
    <property type="match status" value="1"/>
</dbReference>
<dbReference type="InterPro" id="IPR033942">
    <property type="entry name" value="IMPase"/>
</dbReference>
<organism evidence="9 10">
    <name type="scientific">Ajellomyces capsulatus</name>
    <name type="common">Darling's disease fungus</name>
    <name type="synonym">Histoplasma capsulatum</name>
    <dbReference type="NCBI Taxonomy" id="5037"/>
    <lineage>
        <taxon>Eukaryota</taxon>
        <taxon>Fungi</taxon>
        <taxon>Dikarya</taxon>
        <taxon>Ascomycota</taxon>
        <taxon>Pezizomycotina</taxon>
        <taxon>Eurotiomycetes</taxon>
        <taxon>Eurotiomycetidae</taxon>
        <taxon>Onygenales</taxon>
        <taxon>Ajellomycetaceae</taxon>
        <taxon>Histoplasma</taxon>
    </lineage>
</organism>
<dbReference type="GO" id="GO:0046854">
    <property type="term" value="P:phosphatidylinositol phosphate biosynthetic process"/>
    <property type="evidence" value="ECO:0007669"/>
    <property type="project" value="InterPro"/>
</dbReference>
<evidence type="ECO:0000256" key="8">
    <source>
        <dbReference type="RuleBase" id="RU364068"/>
    </source>
</evidence>
<dbReference type="PROSITE" id="PS00629">
    <property type="entry name" value="IMP_1"/>
    <property type="match status" value="1"/>
</dbReference>
<evidence type="ECO:0000256" key="3">
    <source>
        <dbReference type="ARBA" id="ARBA00009759"/>
    </source>
</evidence>
<evidence type="ECO:0000313" key="9">
    <source>
        <dbReference type="EMBL" id="QSS66896.1"/>
    </source>
</evidence>
<dbReference type="AlphaFoldDB" id="A0A8A1MK85"/>
<dbReference type="PRINTS" id="PR00377">
    <property type="entry name" value="IMPHPHTASES"/>
</dbReference>
<keyword evidence="6 7" id="KW-0460">Magnesium</keyword>
<name>A0A8A1MK85_AJECA</name>
<proteinExistence type="inferred from homology"/>
<evidence type="ECO:0000256" key="7">
    <source>
        <dbReference type="PIRSR" id="PIRSR600760-2"/>
    </source>
</evidence>
<dbReference type="InterPro" id="IPR020550">
    <property type="entry name" value="Inositol_monophosphatase_CS"/>
</dbReference>
<reference evidence="9" key="1">
    <citation type="submission" date="2021-01" db="EMBL/GenBank/DDBJ databases">
        <title>Chromosome-level genome assembly of a human fungal pathogen reveals clustering of transcriptionally co-regulated genes.</title>
        <authorList>
            <person name="Voorhies M."/>
            <person name="Cohen S."/>
            <person name="Shea T.P."/>
            <person name="Petrus S."/>
            <person name="Munoz J.F."/>
            <person name="Poplawski S."/>
            <person name="Goldman W.E."/>
            <person name="Michael T."/>
            <person name="Cuomo C.A."/>
            <person name="Sil A."/>
            <person name="Beyhan S."/>
        </authorList>
    </citation>
    <scope>NUCLEOTIDE SEQUENCE</scope>
    <source>
        <strain evidence="9">WU24</strain>
    </source>
</reference>
<comment type="catalytic activity">
    <reaction evidence="1 8">
        <text>a myo-inositol phosphate + H2O = myo-inositol + phosphate</text>
        <dbReference type="Rhea" id="RHEA:24056"/>
        <dbReference type="ChEBI" id="CHEBI:15377"/>
        <dbReference type="ChEBI" id="CHEBI:17268"/>
        <dbReference type="ChEBI" id="CHEBI:43474"/>
        <dbReference type="ChEBI" id="CHEBI:84139"/>
        <dbReference type="EC" id="3.1.3.25"/>
    </reaction>
</comment>
<dbReference type="GO" id="GO:0007165">
    <property type="term" value="P:signal transduction"/>
    <property type="evidence" value="ECO:0007669"/>
    <property type="project" value="TreeGrafter"/>
</dbReference>
<evidence type="ECO:0000256" key="4">
    <source>
        <dbReference type="ARBA" id="ARBA00022723"/>
    </source>
</evidence>
<dbReference type="VEuPathDB" id="FungiDB:I7I51_03108"/>
<dbReference type="InterPro" id="IPR020583">
    <property type="entry name" value="Inositol_monoP_metal-BS"/>
</dbReference>